<dbReference type="PANTHER" id="PTHR36114:SF1">
    <property type="entry name" value="16.7 KDA PROTEIN IN WHIE LOCUS"/>
    <property type="match status" value="1"/>
</dbReference>
<name>A0A7C9FXK7_9BACT</name>
<dbReference type="InterPro" id="IPR013096">
    <property type="entry name" value="Cupin_2"/>
</dbReference>
<keyword evidence="3" id="KW-1185">Reference proteome</keyword>
<dbReference type="PANTHER" id="PTHR36114">
    <property type="entry name" value="16.7 KDA PROTEIN IN WHIE LOCUS"/>
    <property type="match status" value="1"/>
</dbReference>
<protein>
    <submittedName>
        <fullName evidence="2">Cupin domain-containing protein</fullName>
    </submittedName>
</protein>
<evidence type="ECO:0000259" key="1">
    <source>
        <dbReference type="Pfam" id="PF07883"/>
    </source>
</evidence>
<reference evidence="2 3" key="1">
    <citation type="submission" date="2019-10" db="EMBL/GenBank/DDBJ databases">
        <title>Draft Genome Sequence of Cytophagaceae sp. SJW1-29.</title>
        <authorList>
            <person name="Choi A."/>
        </authorList>
    </citation>
    <scope>NUCLEOTIDE SEQUENCE [LARGE SCALE GENOMIC DNA]</scope>
    <source>
        <strain evidence="2 3">SJW1-29</strain>
    </source>
</reference>
<dbReference type="Proteomes" id="UP000479293">
    <property type="component" value="Unassembled WGS sequence"/>
</dbReference>
<dbReference type="EMBL" id="WHLY01000002">
    <property type="protein sequence ID" value="MPR32993.1"/>
    <property type="molecule type" value="Genomic_DNA"/>
</dbReference>
<evidence type="ECO:0000313" key="2">
    <source>
        <dbReference type="EMBL" id="MPR32993.1"/>
    </source>
</evidence>
<dbReference type="Pfam" id="PF07883">
    <property type="entry name" value="Cupin_2"/>
    <property type="match status" value="1"/>
</dbReference>
<accession>A0A7C9FXK7</accession>
<dbReference type="AlphaFoldDB" id="A0A7C9FXK7"/>
<dbReference type="InterPro" id="IPR011051">
    <property type="entry name" value="RmlC_Cupin_sf"/>
</dbReference>
<evidence type="ECO:0000313" key="3">
    <source>
        <dbReference type="Proteomes" id="UP000479293"/>
    </source>
</evidence>
<dbReference type="RefSeq" id="WP_152757892.1">
    <property type="nucleotide sequence ID" value="NZ_WHLY01000002.1"/>
</dbReference>
<dbReference type="InterPro" id="IPR052044">
    <property type="entry name" value="PKS_Associated_Protein"/>
</dbReference>
<comment type="caution">
    <text evidence="2">The sequence shown here is derived from an EMBL/GenBank/DDBJ whole genome shotgun (WGS) entry which is preliminary data.</text>
</comment>
<sequence length="114" mass="13353">MVSSQILIKKNFKEISDKVDKVYDNFILESVNDHCLRIAVMNGEYKWHFHENTDELFLILEGLLKIEFKDKEPVYLKPGDFIKIPSKIIHKTSAINRTVNLTVEKNVEDTIFVE</sequence>
<dbReference type="InterPro" id="IPR014710">
    <property type="entry name" value="RmlC-like_jellyroll"/>
</dbReference>
<proteinExistence type="predicted"/>
<dbReference type="Gene3D" id="2.60.120.10">
    <property type="entry name" value="Jelly Rolls"/>
    <property type="match status" value="1"/>
</dbReference>
<feature type="domain" description="Cupin type-2" evidence="1">
    <location>
        <begin position="44"/>
        <end position="93"/>
    </location>
</feature>
<gene>
    <name evidence="2" type="ORF">GBK04_06375</name>
</gene>
<dbReference type="CDD" id="cd02226">
    <property type="entry name" value="cupin_YdbB-like"/>
    <property type="match status" value="1"/>
</dbReference>
<dbReference type="SUPFAM" id="SSF51182">
    <property type="entry name" value="RmlC-like cupins"/>
    <property type="match status" value="1"/>
</dbReference>
<organism evidence="2 3">
    <name type="scientific">Salmonirosea aquatica</name>
    <dbReference type="NCBI Taxonomy" id="2654236"/>
    <lineage>
        <taxon>Bacteria</taxon>
        <taxon>Pseudomonadati</taxon>
        <taxon>Bacteroidota</taxon>
        <taxon>Cytophagia</taxon>
        <taxon>Cytophagales</taxon>
        <taxon>Spirosomataceae</taxon>
        <taxon>Salmonirosea</taxon>
    </lineage>
</organism>